<dbReference type="Gene3D" id="3.40.190.10">
    <property type="entry name" value="Periplasmic binding protein-like II"/>
    <property type="match status" value="2"/>
</dbReference>
<dbReference type="EMBL" id="BLAF01000106">
    <property type="protein sequence ID" value="GES27024.1"/>
    <property type="molecule type" value="Genomic_DNA"/>
</dbReference>
<keyword evidence="3" id="KW-0732">Signal</keyword>
<evidence type="ECO:0000313" key="4">
    <source>
        <dbReference type="EMBL" id="GES27024.1"/>
    </source>
</evidence>
<keyword evidence="5" id="KW-1185">Reference proteome</keyword>
<protein>
    <recommendedName>
        <fullName evidence="6">ABC transporter substrate-binding protein</fullName>
    </recommendedName>
</protein>
<evidence type="ECO:0008006" key="6">
    <source>
        <dbReference type="Google" id="ProtNLM"/>
    </source>
</evidence>
<name>A0A5M3Y166_9ACTN</name>
<comment type="caution">
    <text evidence="4">The sequence shown here is derived from an EMBL/GenBank/DDBJ whole genome shotgun (WGS) entry which is preliminary data.</text>
</comment>
<dbReference type="AlphaFoldDB" id="A0A5M3Y166"/>
<proteinExistence type="inferred from homology"/>
<dbReference type="InterPro" id="IPR050490">
    <property type="entry name" value="Bact_solute-bd_prot1"/>
</dbReference>
<sequence>MPLPENPDALLEAAKRHGYAVQLDDYEGGSVTLFEALFSAGVRVTAGGEVVLDQPVNAQRAKQALAGWQAMMRSGAQRAVGSHLREEGSIRIFRSAAVGYMRNWAFAFHRLAMDSSMRGPGGELLFEVSPLPGTGVLGGSNLAVAANSANPEEAREFIAFLTDDEIQKKLFACSGYTPVLKSVYASYARQPQTCQALLSGTSEPPPTDGLETTAAELQALAGAMHAALEAAEPRPAGAHYSLFSGAFRSCARALVLSRVARLVDFDRWARALREAMSGRHVGERDACPADQ</sequence>
<gene>
    <name evidence="4" type="ORF">Aple_099230</name>
</gene>
<reference evidence="4 5" key="1">
    <citation type="submission" date="2019-10" db="EMBL/GenBank/DDBJ databases">
        <title>Whole genome shotgun sequence of Acrocarpospora pleiomorpha NBRC 16267.</title>
        <authorList>
            <person name="Ichikawa N."/>
            <person name="Kimura A."/>
            <person name="Kitahashi Y."/>
            <person name="Komaki H."/>
            <person name="Oguchi A."/>
        </authorList>
    </citation>
    <scope>NUCLEOTIDE SEQUENCE [LARGE SCALE GENOMIC DNA]</scope>
    <source>
        <strain evidence="4 5">NBRC 16267</strain>
    </source>
</reference>
<dbReference type="PANTHER" id="PTHR43649:SF34">
    <property type="entry name" value="ABC TRANSPORTER PERIPLASMIC-BINDING PROTEIN YCJN-RELATED"/>
    <property type="match status" value="1"/>
</dbReference>
<dbReference type="Pfam" id="PF13416">
    <property type="entry name" value="SBP_bac_8"/>
    <property type="match status" value="1"/>
</dbReference>
<dbReference type="SUPFAM" id="SSF53850">
    <property type="entry name" value="Periplasmic binding protein-like II"/>
    <property type="match status" value="1"/>
</dbReference>
<keyword evidence="2" id="KW-0813">Transport</keyword>
<dbReference type="Proteomes" id="UP000377595">
    <property type="component" value="Unassembled WGS sequence"/>
</dbReference>
<evidence type="ECO:0000256" key="2">
    <source>
        <dbReference type="ARBA" id="ARBA00022448"/>
    </source>
</evidence>
<comment type="similarity">
    <text evidence="1">Belongs to the bacterial solute-binding protein 1 family.</text>
</comment>
<dbReference type="InterPro" id="IPR006059">
    <property type="entry name" value="SBP"/>
</dbReference>
<dbReference type="PANTHER" id="PTHR43649">
    <property type="entry name" value="ARABINOSE-BINDING PROTEIN-RELATED"/>
    <property type="match status" value="1"/>
</dbReference>
<organism evidence="4 5">
    <name type="scientific">Acrocarpospora pleiomorpha</name>
    <dbReference type="NCBI Taxonomy" id="90975"/>
    <lineage>
        <taxon>Bacteria</taxon>
        <taxon>Bacillati</taxon>
        <taxon>Actinomycetota</taxon>
        <taxon>Actinomycetes</taxon>
        <taxon>Streptosporangiales</taxon>
        <taxon>Streptosporangiaceae</taxon>
        <taxon>Acrocarpospora</taxon>
    </lineage>
</organism>
<evidence type="ECO:0000256" key="1">
    <source>
        <dbReference type="ARBA" id="ARBA00008520"/>
    </source>
</evidence>
<evidence type="ECO:0000313" key="5">
    <source>
        <dbReference type="Proteomes" id="UP000377595"/>
    </source>
</evidence>
<accession>A0A5M3Y166</accession>
<evidence type="ECO:0000256" key="3">
    <source>
        <dbReference type="ARBA" id="ARBA00022729"/>
    </source>
</evidence>